<gene>
    <name evidence="5" type="ORF">CWS72_25335</name>
</gene>
<name>A0A2N3PMS7_9PROT</name>
<evidence type="ECO:0000313" key="6">
    <source>
        <dbReference type="Proteomes" id="UP000233293"/>
    </source>
</evidence>
<evidence type="ECO:0000259" key="3">
    <source>
        <dbReference type="PROSITE" id="PS50113"/>
    </source>
</evidence>
<evidence type="ECO:0000256" key="1">
    <source>
        <dbReference type="ARBA" id="ARBA00012528"/>
    </source>
</evidence>
<dbReference type="InterPro" id="IPR029016">
    <property type="entry name" value="GAF-like_dom_sf"/>
</dbReference>
<dbReference type="CDD" id="cd01949">
    <property type="entry name" value="GGDEF"/>
    <property type="match status" value="1"/>
</dbReference>
<dbReference type="PROSITE" id="PS50887">
    <property type="entry name" value="GGDEF"/>
    <property type="match status" value="1"/>
</dbReference>
<dbReference type="NCBIfam" id="TIGR00254">
    <property type="entry name" value="GGDEF"/>
    <property type="match status" value="1"/>
</dbReference>
<dbReference type="SUPFAM" id="SSF55073">
    <property type="entry name" value="Nucleotide cyclase"/>
    <property type="match status" value="1"/>
</dbReference>
<dbReference type="EMBL" id="PIUM01000046">
    <property type="protein sequence ID" value="PKU21709.1"/>
    <property type="molecule type" value="Genomic_DNA"/>
</dbReference>
<accession>A0A2N3PMS7</accession>
<dbReference type="GO" id="GO:1902201">
    <property type="term" value="P:negative regulation of bacterial-type flagellum-dependent cell motility"/>
    <property type="evidence" value="ECO:0007669"/>
    <property type="project" value="TreeGrafter"/>
</dbReference>
<dbReference type="PROSITE" id="PS50113">
    <property type="entry name" value="PAC"/>
    <property type="match status" value="1"/>
</dbReference>
<dbReference type="NCBIfam" id="TIGR00229">
    <property type="entry name" value="sensory_box"/>
    <property type="match status" value="1"/>
</dbReference>
<dbReference type="OrthoDB" id="7216521at2"/>
<sequence length="570" mass="61764">MARDGTFDGDVADVDLRLDADAVRSCGEPACIIDPEARVVIANGLFSEKNGLLATGGTHLSGPVAACLDQSRSPGQPARRVEVTGHTGPRIFDLFVMPLVLPGWRLVLAADRSVDLSLQNALVTSRARFKTLVEVSSDYAWETAADGTFSMVTPKGLAGVSPRDLIGSRPNELLEPTAPQAAISPFSTPVAVENVEIWMRHVDGGLLCFEVSAVPLYDERGDWRGARGVCRDVTEARRHQRFLAEQRNRERIFQRITNVFRHEADPNDMLQVAASTSTHGFGASGCQIFTTVLRLDVPISRPQLTLTVSFGNVGTPDQTEALLDNLLDEKREQPLVADIGGQSVMIAGAVYGGRMVGAVLLWRNPSHGAWTDGDLQLLSSLSGQIAAAIEQRASYRLLLDASRTDPLTGLLNRRGFYDEMKRRFKRLQRDVKTAALVYLDLDNFKLVNDLHGHAKGDETLSFLADILRNNTRSTDLVARLGGDEFAVWLDNADEAVAINRAQVFLAAAGALISYSGAPDRPLKLSIGIAIHDPKTAEGINEFVSRADMAMYAVKRAGKGSYAVAPPAGAR</sequence>
<dbReference type="CDD" id="cd00130">
    <property type="entry name" value="PAS"/>
    <property type="match status" value="1"/>
</dbReference>
<protein>
    <recommendedName>
        <fullName evidence="1">diguanylate cyclase</fullName>
        <ecNumber evidence="1">2.7.7.65</ecNumber>
    </recommendedName>
</protein>
<comment type="caution">
    <text evidence="5">The sequence shown here is derived from an EMBL/GenBank/DDBJ whole genome shotgun (WGS) entry which is preliminary data.</text>
</comment>
<comment type="catalytic activity">
    <reaction evidence="2">
        <text>2 GTP = 3',3'-c-di-GMP + 2 diphosphate</text>
        <dbReference type="Rhea" id="RHEA:24898"/>
        <dbReference type="ChEBI" id="CHEBI:33019"/>
        <dbReference type="ChEBI" id="CHEBI:37565"/>
        <dbReference type="ChEBI" id="CHEBI:58805"/>
        <dbReference type="EC" id="2.7.7.65"/>
    </reaction>
</comment>
<dbReference type="GO" id="GO:0052621">
    <property type="term" value="F:diguanylate cyclase activity"/>
    <property type="evidence" value="ECO:0007669"/>
    <property type="project" value="UniProtKB-EC"/>
</dbReference>
<evidence type="ECO:0000259" key="4">
    <source>
        <dbReference type="PROSITE" id="PS50887"/>
    </source>
</evidence>
<dbReference type="InterPro" id="IPR050469">
    <property type="entry name" value="Diguanylate_Cyclase"/>
</dbReference>
<dbReference type="Gene3D" id="3.30.450.40">
    <property type="match status" value="1"/>
</dbReference>
<dbReference type="Pfam" id="PF00990">
    <property type="entry name" value="GGDEF"/>
    <property type="match status" value="1"/>
</dbReference>
<dbReference type="RefSeq" id="WP_101253450.1">
    <property type="nucleotide sequence ID" value="NZ_PIUM01000046.1"/>
</dbReference>
<organism evidence="5 6">
    <name type="scientific">Telmatospirillum siberiense</name>
    <dbReference type="NCBI Taxonomy" id="382514"/>
    <lineage>
        <taxon>Bacteria</taxon>
        <taxon>Pseudomonadati</taxon>
        <taxon>Pseudomonadota</taxon>
        <taxon>Alphaproteobacteria</taxon>
        <taxon>Rhodospirillales</taxon>
        <taxon>Rhodospirillaceae</taxon>
        <taxon>Telmatospirillum</taxon>
    </lineage>
</organism>
<dbReference type="SMART" id="SM00267">
    <property type="entry name" value="GGDEF"/>
    <property type="match status" value="1"/>
</dbReference>
<dbReference type="SUPFAM" id="SSF55785">
    <property type="entry name" value="PYP-like sensor domain (PAS domain)"/>
    <property type="match status" value="1"/>
</dbReference>
<dbReference type="Pfam" id="PF08448">
    <property type="entry name" value="PAS_4"/>
    <property type="match status" value="1"/>
</dbReference>
<dbReference type="SUPFAM" id="SSF55781">
    <property type="entry name" value="GAF domain-like"/>
    <property type="match status" value="1"/>
</dbReference>
<dbReference type="Proteomes" id="UP000233293">
    <property type="component" value="Unassembled WGS sequence"/>
</dbReference>
<feature type="domain" description="PAC" evidence="3">
    <location>
        <begin position="193"/>
        <end position="245"/>
    </location>
</feature>
<dbReference type="GO" id="GO:0043709">
    <property type="term" value="P:cell adhesion involved in single-species biofilm formation"/>
    <property type="evidence" value="ECO:0007669"/>
    <property type="project" value="TreeGrafter"/>
</dbReference>
<reference evidence="6" key="1">
    <citation type="submission" date="2017-12" db="EMBL/GenBank/DDBJ databases">
        <title>Draft genome sequence of Telmatospirillum siberiense 26-4b1T, an acidotolerant peatland alphaproteobacterium potentially involved in sulfur cycling.</title>
        <authorList>
            <person name="Hausmann B."/>
            <person name="Pjevac P."/>
            <person name="Schreck K."/>
            <person name="Herbold C.W."/>
            <person name="Daims H."/>
            <person name="Wagner M."/>
            <person name="Pester M."/>
            <person name="Loy A."/>
        </authorList>
    </citation>
    <scope>NUCLEOTIDE SEQUENCE [LARGE SCALE GENOMIC DNA]</scope>
    <source>
        <strain evidence="6">26-4b1</strain>
    </source>
</reference>
<dbReference type="Gene3D" id="3.30.450.20">
    <property type="entry name" value="PAS domain"/>
    <property type="match status" value="1"/>
</dbReference>
<evidence type="ECO:0000256" key="2">
    <source>
        <dbReference type="ARBA" id="ARBA00034247"/>
    </source>
</evidence>
<dbReference type="InterPro" id="IPR000700">
    <property type="entry name" value="PAS-assoc_C"/>
</dbReference>
<dbReference type="InterPro" id="IPR043128">
    <property type="entry name" value="Rev_trsase/Diguanyl_cyclase"/>
</dbReference>
<evidence type="ECO:0000313" key="5">
    <source>
        <dbReference type="EMBL" id="PKU21709.1"/>
    </source>
</evidence>
<dbReference type="InterPro" id="IPR000160">
    <property type="entry name" value="GGDEF_dom"/>
</dbReference>
<dbReference type="GO" id="GO:0005886">
    <property type="term" value="C:plasma membrane"/>
    <property type="evidence" value="ECO:0007669"/>
    <property type="project" value="TreeGrafter"/>
</dbReference>
<dbReference type="AlphaFoldDB" id="A0A2N3PMS7"/>
<dbReference type="InterPro" id="IPR029787">
    <property type="entry name" value="Nucleotide_cyclase"/>
</dbReference>
<proteinExistence type="predicted"/>
<keyword evidence="6" id="KW-1185">Reference proteome</keyword>
<dbReference type="PANTHER" id="PTHR45138:SF9">
    <property type="entry name" value="DIGUANYLATE CYCLASE DGCM-RELATED"/>
    <property type="match status" value="1"/>
</dbReference>
<dbReference type="InterPro" id="IPR035965">
    <property type="entry name" value="PAS-like_dom_sf"/>
</dbReference>
<feature type="domain" description="GGDEF" evidence="4">
    <location>
        <begin position="432"/>
        <end position="566"/>
    </location>
</feature>
<dbReference type="InterPro" id="IPR013656">
    <property type="entry name" value="PAS_4"/>
</dbReference>
<dbReference type="EC" id="2.7.7.65" evidence="1"/>
<dbReference type="InterPro" id="IPR000014">
    <property type="entry name" value="PAS"/>
</dbReference>
<dbReference type="Gene3D" id="3.30.70.270">
    <property type="match status" value="1"/>
</dbReference>
<dbReference type="PANTHER" id="PTHR45138">
    <property type="entry name" value="REGULATORY COMPONENTS OF SENSORY TRANSDUCTION SYSTEM"/>
    <property type="match status" value="1"/>
</dbReference>